<dbReference type="Proteomes" id="UP000252118">
    <property type="component" value="Unassembled WGS sequence"/>
</dbReference>
<dbReference type="OrthoDB" id="2888581at2"/>
<gene>
    <name evidence="2" type="ORF">DET59_103173</name>
</gene>
<comment type="caution">
    <text evidence="2">The sequence shown here is derived from an EMBL/GenBank/DDBJ whole genome shotgun (WGS) entry which is preliminary data.</text>
</comment>
<proteinExistence type="predicted"/>
<organism evidence="2 3">
    <name type="scientific">Rossellomorea aquimaris</name>
    <dbReference type="NCBI Taxonomy" id="189382"/>
    <lineage>
        <taxon>Bacteria</taxon>
        <taxon>Bacillati</taxon>
        <taxon>Bacillota</taxon>
        <taxon>Bacilli</taxon>
        <taxon>Bacillales</taxon>
        <taxon>Bacillaceae</taxon>
        <taxon>Rossellomorea</taxon>
    </lineage>
</organism>
<evidence type="ECO:0000313" key="2">
    <source>
        <dbReference type="EMBL" id="RBP06044.1"/>
    </source>
</evidence>
<reference evidence="2 3" key="1">
    <citation type="submission" date="2018-06" db="EMBL/GenBank/DDBJ databases">
        <title>Freshwater and sediment microbial communities from various areas in North America, analyzing microbe dynamics in response to fracking.</title>
        <authorList>
            <person name="Lamendella R."/>
        </authorList>
    </citation>
    <scope>NUCLEOTIDE SEQUENCE [LARGE SCALE GENOMIC DNA]</scope>
    <source>
        <strain evidence="2 3">97B</strain>
    </source>
</reference>
<evidence type="ECO:0000313" key="3">
    <source>
        <dbReference type="Proteomes" id="UP000252118"/>
    </source>
</evidence>
<dbReference type="AlphaFoldDB" id="A0A366EUM8"/>
<dbReference type="EMBL" id="QNRJ01000003">
    <property type="protein sequence ID" value="RBP06044.1"/>
    <property type="molecule type" value="Genomic_DNA"/>
</dbReference>
<protein>
    <submittedName>
        <fullName evidence="2">Uncharacterized protein</fullName>
    </submittedName>
</protein>
<name>A0A366EUM8_9BACI</name>
<feature type="region of interest" description="Disordered" evidence="1">
    <location>
        <begin position="1"/>
        <end position="22"/>
    </location>
</feature>
<feature type="compositionally biased region" description="Basic and acidic residues" evidence="1">
    <location>
        <begin position="1"/>
        <end position="12"/>
    </location>
</feature>
<accession>A0A366EUM8</accession>
<evidence type="ECO:0000256" key="1">
    <source>
        <dbReference type="SAM" id="MobiDB-lite"/>
    </source>
</evidence>
<sequence length="64" mass="7276">MRDHKKPEDLRMDTPLNPEFTLNNEVRTPSQVYVPGESVEEHHAIEEGNGFIAEKEIGQANENS</sequence>
<dbReference type="RefSeq" id="WP_113968616.1">
    <property type="nucleotide sequence ID" value="NZ_QNRJ01000003.1"/>
</dbReference>